<dbReference type="EMBL" id="MT143292">
    <property type="protein sequence ID" value="QJA95178.1"/>
    <property type="molecule type" value="Genomic_DNA"/>
</dbReference>
<name>A0A6M3LQN5_9ZZZZ</name>
<dbReference type="AlphaFoldDB" id="A0A6M3LQN5"/>
<organism evidence="1">
    <name type="scientific">viral metagenome</name>
    <dbReference type="NCBI Taxonomy" id="1070528"/>
    <lineage>
        <taxon>unclassified sequences</taxon>
        <taxon>metagenomes</taxon>
        <taxon>organismal metagenomes</taxon>
    </lineage>
</organism>
<accession>A0A6M3LQN5</accession>
<reference evidence="1" key="1">
    <citation type="submission" date="2020-03" db="EMBL/GenBank/DDBJ databases">
        <title>The deep terrestrial virosphere.</title>
        <authorList>
            <person name="Holmfeldt K."/>
            <person name="Nilsson E."/>
            <person name="Simone D."/>
            <person name="Lopez-Fernandez M."/>
            <person name="Wu X."/>
            <person name="de Brujin I."/>
            <person name="Lundin D."/>
            <person name="Andersson A."/>
            <person name="Bertilsson S."/>
            <person name="Dopson M."/>
        </authorList>
    </citation>
    <scope>NUCLEOTIDE SEQUENCE</scope>
    <source>
        <strain evidence="1">MM415B05567</strain>
    </source>
</reference>
<gene>
    <name evidence="1" type="ORF">MM415B05567_0005</name>
</gene>
<evidence type="ECO:0000313" key="1">
    <source>
        <dbReference type="EMBL" id="QJA95178.1"/>
    </source>
</evidence>
<protein>
    <submittedName>
        <fullName evidence="1">Uncharacterized protein</fullName>
    </submittedName>
</protein>
<sequence>MSDQCQYCTSKGDLNKCLRTECNYHNLWMVKEAKKNLMNEIVLQRIILESIEAILDGKEVSDFELSIPLVRRIADIKEYGWAGPVFVVGKGDGE</sequence>
<proteinExistence type="predicted"/>